<evidence type="ECO:0000256" key="3">
    <source>
        <dbReference type="ARBA" id="ARBA00023163"/>
    </source>
</evidence>
<dbReference type="EMBL" id="CP038267">
    <property type="protein sequence ID" value="QBR91531.1"/>
    <property type="molecule type" value="Genomic_DNA"/>
</dbReference>
<evidence type="ECO:0000259" key="5">
    <source>
        <dbReference type="PROSITE" id="PS50110"/>
    </source>
</evidence>
<evidence type="ECO:0000313" key="7">
    <source>
        <dbReference type="Proteomes" id="UP000294894"/>
    </source>
</evidence>
<dbReference type="OrthoDB" id="3214657at2"/>
<dbReference type="InterPro" id="IPR058245">
    <property type="entry name" value="NreC/VraR/RcsB-like_REC"/>
</dbReference>
<dbReference type="InterPro" id="IPR001789">
    <property type="entry name" value="Sig_transdc_resp-reg_receiver"/>
</dbReference>
<dbReference type="AlphaFoldDB" id="A0A4P7GIT4"/>
<dbReference type="SUPFAM" id="SSF52172">
    <property type="entry name" value="CheY-like"/>
    <property type="match status" value="1"/>
</dbReference>
<evidence type="ECO:0000256" key="2">
    <source>
        <dbReference type="ARBA" id="ARBA00023125"/>
    </source>
</evidence>
<evidence type="ECO:0000256" key="1">
    <source>
        <dbReference type="ARBA" id="ARBA00023015"/>
    </source>
</evidence>
<feature type="domain" description="Response regulatory" evidence="5">
    <location>
        <begin position="29"/>
        <end position="143"/>
    </location>
</feature>
<proteinExistence type="predicted"/>
<dbReference type="Proteomes" id="UP000294894">
    <property type="component" value="Chromosome"/>
</dbReference>
<sequence>MAHRCRTRGTAGSDDGRTLTRSMPMQTIRVIVADDDESIRNTLAAILETDERFEVVAEVPDGYALVDVVAQLRPDVVLLDVHMPGGGVAAARALLAGPPVVVVAVSGETSPRTVGDLVRAGVRGYLAKGRIGPGFPDLVARCHQGEVLLAVPTAAEAMRRLALEH</sequence>
<accession>A0A4P7GIT4</accession>
<protein>
    <submittedName>
        <fullName evidence="6">Response regulator transcription factor</fullName>
    </submittedName>
</protein>
<dbReference type="KEGG" id="noy:EXE57_04030"/>
<dbReference type="Gene3D" id="3.40.50.2300">
    <property type="match status" value="1"/>
</dbReference>
<feature type="modified residue" description="4-aspartylphosphate" evidence="4">
    <location>
        <position position="80"/>
    </location>
</feature>
<organism evidence="6 7">
    <name type="scientific">Nocardioides euryhalodurans</name>
    <dbReference type="NCBI Taxonomy" id="2518370"/>
    <lineage>
        <taxon>Bacteria</taxon>
        <taxon>Bacillati</taxon>
        <taxon>Actinomycetota</taxon>
        <taxon>Actinomycetes</taxon>
        <taxon>Propionibacteriales</taxon>
        <taxon>Nocardioidaceae</taxon>
        <taxon>Nocardioides</taxon>
    </lineage>
</organism>
<evidence type="ECO:0000256" key="4">
    <source>
        <dbReference type="PROSITE-ProRule" id="PRU00169"/>
    </source>
</evidence>
<dbReference type="GO" id="GO:0000160">
    <property type="term" value="P:phosphorelay signal transduction system"/>
    <property type="evidence" value="ECO:0007669"/>
    <property type="project" value="InterPro"/>
</dbReference>
<keyword evidence="3" id="KW-0804">Transcription</keyword>
<reference evidence="6 7" key="1">
    <citation type="submission" date="2019-03" db="EMBL/GenBank/DDBJ databases">
        <title>Three New Species of Nocardioides, Nocardioides euryhalodurans sp. nov., Nocardioides seonyuensis sp. nov. and Nocardioides eburneoflavus sp. nov., Iolated from Soil.</title>
        <authorList>
            <person name="Roh S.G."/>
            <person name="Lee C."/>
            <person name="Kim M.-K."/>
            <person name="Kim S.B."/>
        </authorList>
    </citation>
    <scope>NUCLEOTIDE SEQUENCE [LARGE SCALE GENOMIC DNA]</scope>
    <source>
        <strain evidence="6 7">MMS17-SY117</strain>
    </source>
</reference>
<dbReference type="PANTHER" id="PTHR43214">
    <property type="entry name" value="TWO-COMPONENT RESPONSE REGULATOR"/>
    <property type="match status" value="1"/>
</dbReference>
<dbReference type="PANTHER" id="PTHR43214:SF24">
    <property type="entry name" value="TRANSCRIPTIONAL REGULATORY PROTEIN NARL-RELATED"/>
    <property type="match status" value="1"/>
</dbReference>
<keyword evidence="7" id="KW-1185">Reference proteome</keyword>
<dbReference type="CDD" id="cd17535">
    <property type="entry name" value="REC_NarL-like"/>
    <property type="match status" value="1"/>
</dbReference>
<dbReference type="InterPro" id="IPR011006">
    <property type="entry name" value="CheY-like_superfamily"/>
</dbReference>
<dbReference type="GO" id="GO:0003677">
    <property type="term" value="F:DNA binding"/>
    <property type="evidence" value="ECO:0007669"/>
    <property type="project" value="UniProtKB-KW"/>
</dbReference>
<dbReference type="Pfam" id="PF00072">
    <property type="entry name" value="Response_reg"/>
    <property type="match status" value="1"/>
</dbReference>
<keyword evidence="1" id="KW-0805">Transcription regulation</keyword>
<gene>
    <name evidence="6" type="ORF">EXE57_04030</name>
</gene>
<evidence type="ECO:0000313" key="6">
    <source>
        <dbReference type="EMBL" id="QBR91531.1"/>
    </source>
</evidence>
<keyword evidence="2" id="KW-0238">DNA-binding</keyword>
<keyword evidence="4" id="KW-0597">Phosphoprotein</keyword>
<dbReference type="PROSITE" id="PS50110">
    <property type="entry name" value="RESPONSE_REGULATORY"/>
    <property type="match status" value="1"/>
</dbReference>
<dbReference type="InterPro" id="IPR039420">
    <property type="entry name" value="WalR-like"/>
</dbReference>
<name>A0A4P7GIT4_9ACTN</name>
<dbReference type="SMART" id="SM00448">
    <property type="entry name" value="REC"/>
    <property type="match status" value="1"/>
</dbReference>